<accession>A0A8T0D5J6</accession>
<sequence length="124" mass="14117">MSAAEACLSTKERWIDNGCELARAFQSNFADWQYRSFLLRKHLPSHGIFEEGCCKLSTLWELEAGQSLKAKLINHKDKIKVTPIEEFGLSDEHTQQPTELKLNKVLLTLYSDKGSEVVLMDSDD</sequence>
<dbReference type="EMBL" id="JTDF01021389">
    <property type="protein sequence ID" value="KAF8561901.1"/>
    <property type="molecule type" value="Genomic_DNA"/>
</dbReference>
<dbReference type="AlphaFoldDB" id="A0A8T0D5J6"/>
<protein>
    <submittedName>
        <fullName evidence="1">Uncharacterized protein</fullName>
    </submittedName>
</protein>
<dbReference type="Proteomes" id="UP000699462">
    <property type="component" value="Unassembled WGS sequence"/>
</dbReference>
<name>A0A8T0D5J6_9TREM</name>
<evidence type="ECO:0000313" key="1">
    <source>
        <dbReference type="EMBL" id="KAF8561901.1"/>
    </source>
</evidence>
<evidence type="ECO:0000313" key="2">
    <source>
        <dbReference type="Proteomes" id="UP000699462"/>
    </source>
</evidence>
<keyword evidence="2" id="KW-1185">Reference proteome</keyword>
<proteinExistence type="predicted"/>
<comment type="caution">
    <text evidence="1">The sequence shown here is derived from an EMBL/GenBank/DDBJ whole genome shotgun (WGS) entry which is preliminary data.</text>
</comment>
<gene>
    <name evidence="1" type="ORF">P879_05560</name>
</gene>
<reference evidence="1 2" key="1">
    <citation type="submission" date="2019-07" db="EMBL/GenBank/DDBJ databases">
        <title>Annotation for the trematode Paragonimus westermani.</title>
        <authorList>
            <person name="Choi Y.-J."/>
        </authorList>
    </citation>
    <scope>NUCLEOTIDE SEQUENCE [LARGE SCALE GENOMIC DNA]</scope>
    <source>
        <strain evidence="1">180907_Pwestermani</strain>
    </source>
</reference>
<organism evidence="1 2">
    <name type="scientific">Paragonimus westermani</name>
    <dbReference type="NCBI Taxonomy" id="34504"/>
    <lineage>
        <taxon>Eukaryota</taxon>
        <taxon>Metazoa</taxon>
        <taxon>Spiralia</taxon>
        <taxon>Lophotrochozoa</taxon>
        <taxon>Platyhelminthes</taxon>
        <taxon>Trematoda</taxon>
        <taxon>Digenea</taxon>
        <taxon>Plagiorchiida</taxon>
        <taxon>Troglotremata</taxon>
        <taxon>Troglotrematidae</taxon>
        <taxon>Paragonimus</taxon>
    </lineage>
</organism>